<evidence type="ECO:0000313" key="2">
    <source>
        <dbReference type="Proteomes" id="UP000299102"/>
    </source>
</evidence>
<evidence type="ECO:0000313" key="1">
    <source>
        <dbReference type="EMBL" id="GBP93121.1"/>
    </source>
</evidence>
<gene>
    <name evidence="1" type="ORF">EVAR_65059_1</name>
</gene>
<accession>A0A4C1ZW96</accession>
<dbReference type="EMBL" id="BGZK01002339">
    <property type="protein sequence ID" value="GBP93121.1"/>
    <property type="molecule type" value="Genomic_DNA"/>
</dbReference>
<dbReference type="AlphaFoldDB" id="A0A4C1ZW96"/>
<name>A0A4C1ZW96_EUMVA</name>
<comment type="caution">
    <text evidence="1">The sequence shown here is derived from an EMBL/GenBank/DDBJ whole genome shotgun (WGS) entry which is preliminary data.</text>
</comment>
<proteinExistence type="predicted"/>
<sequence>MTLGNEGSVLYALDADASGWLNDRCHRCPDKIKGRGLDALSATLEPLSKTQSGETGIDTQIMFDIVVESDSAVENREKARPMCAHTQECTQNTRAPSSVDAEGHSIISDGASNVLRFINMTKQWPFAADSCFAFKRIYTEPVRGRISMRRSPCAETCNVSTTS</sequence>
<protein>
    <submittedName>
        <fullName evidence="1">Uncharacterized protein</fullName>
    </submittedName>
</protein>
<organism evidence="1 2">
    <name type="scientific">Eumeta variegata</name>
    <name type="common">Bagworm moth</name>
    <name type="synonym">Eumeta japonica</name>
    <dbReference type="NCBI Taxonomy" id="151549"/>
    <lineage>
        <taxon>Eukaryota</taxon>
        <taxon>Metazoa</taxon>
        <taxon>Ecdysozoa</taxon>
        <taxon>Arthropoda</taxon>
        <taxon>Hexapoda</taxon>
        <taxon>Insecta</taxon>
        <taxon>Pterygota</taxon>
        <taxon>Neoptera</taxon>
        <taxon>Endopterygota</taxon>
        <taxon>Lepidoptera</taxon>
        <taxon>Glossata</taxon>
        <taxon>Ditrysia</taxon>
        <taxon>Tineoidea</taxon>
        <taxon>Psychidae</taxon>
        <taxon>Oiketicinae</taxon>
        <taxon>Eumeta</taxon>
    </lineage>
</organism>
<dbReference type="Proteomes" id="UP000299102">
    <property type="component" value="Unassembled WGS sequence"/>
</dbReference>
<reference evidence="1 2" key="1">
    <citation type="journal article" date="2019" name="Commun. Biol.">
        <title>The bagworm genome reveals a unique fibroin gene that provides high tensile strength.</title>
        <authorList>
            <person name="Kono N."/>
            <person name="Nakamura H."/>
            <person name="Ohtoshi R."/>
            <person name="Tomita M."/>
            <person name="Numata K."/>
            <person name="Arakawa K."/>
        </authorList>
    </citation>
    <scope>NUCLEOTIDE SEQUENCE [LARGE SCALE GENOMIC DNA]</scope>
</reference>
<keyword evidence="2" id="KW-1185">Reference proteome</keyword>